<feature type="region of interest" description="Disordered" evidence="1">
    <location>
        <begin position="26"/>
        <end position="47"/>
    </location>
</feature>
<evidence type="ECO:0000256" key="1">
    <source>
        <dbReference type="SAM" id="MobiDB-lite"/>
    </source>
</evidence>
<dbReference type="OrthoDB" id="8703681at2"/>
<feature type="compositionally biased region" description="Pro residues" evidence="1">
    <location>
        <begin position="37"/>
        <end position="47"/>
    </location>
</feature>
<accession>A0A2U2HC48</accession>
<proteinExistence type="predicted"/>
<keyword evidence="4" id="KW-1185">Reference proteome</keyword>
<dbReference type="AlphaFoldDB" id="A0A2U2HC48"/>
<protein>
    <recommendedName>
        <fullName evidence="5">DUF4189 domain-containing protein</fullName>
    </recommendedName>
</protein>
<dbReference type="Proteomes" id="UP000241421">
    <property type="component" value="Unassembled WGS sequence"/>
</dbReference>
<gene>
    <name evidence="3" type="ORF">C7C56_026075</name>
</gene>
<dbReference type="EMBL" id="PXWF02000324">
    <property type="protein sequence ID" value="PWF40445.1"/>
    <property type="molecule type" value="Genomic_DNA"/>
</dbReference>
<evidence type="ECO:0000313" key="3">
    <source>
        <dbReference type="EMBL" id="PWF40445.1"/>
    </source>
</evidence>
<reference evidence="3 4" key="1">
    <citation type="submission" date="2018-04" db="EMBL/GenBank/DDBJ databases">
        <title>Massilia violaceinigra sp. nov., a novel purple-pigmented bacterium isolated from Tianshan glacier, Xinjiang, China.</title>
        <authorList>
            <person name="Wang H."/>
        </authorList>
    </citation>
    <scope>NUCLEOTIDE SEQUENCE [LARGE SCALE GENOMIC DNA]</scope>
    <source>
        <strain evidence="3 4">B448-2</strain>
    </source>
</reference>
<evidence type="ECO:0000313" key="4">
    <source>
        <dbReference type="Proteomes" id="UP000241421"/>
    </source>
</evidence>
<sequence>MRTLSLVLFLACTACADPTAQQLAAPTPVSSQAPVASPAPPPPPIPKAPVAGAPATLAQMRAAVGGAACTASSQCATIAVGARPCGGPEAYFAYSSATTDAASLQGLAERYRAERKATHVASGMVSDCRLITNPGAQCMAGTCQLGSAATR</sequence>
<evidence type="ECO:0000256" key="2">
    <source>
        <dbReference type="SAM" id="SignalP"/>
    </source>
</evidence>
<organism evidence="3 4">
    <name type="scientific">Massilia glaciei</name>
    <dbReference type="NCBI Taxonomy" id="1524097"/>
    <lineage>
        <taxon>Bacteria</taxon>
        <taxon>Pseudomonadati</taxon>
        <taxon>Pseudomonadota</taxon>
        <taxon>Betaproteobacteria</taxon>
        <taxon>Burkholderiales</taxon>
        <taxon>Oxalobacteraceae</taxon>
        <taxon>Telluria group</taxon>
        <taxon>Massilia</taxon>
    </lineage>
</organism>
<evidence type="ECO:0008006" key="5">
    <source>
        <dbReference type="Google" id="ProtNLM"/>
    </source>
</evidence>
<keyword evidence="2" id="KW-0732">Signal</keyword>
<feature type="chain" id="PRO_5015718238" description="DUF4189 domain-containing protein" evidence="2">
    <location>
        <begin position="17"/>
        <end position="151"/>
    </location>
</feature>
<feature type="signal peptide" evidence="2">
    <location>
        <begin position="1"/>
        <end position="16"/>
    </location>
</feature>
<feature type="compositionally biased region" description="Low complexity" evidence="1">
    <location>
        <begin position="26"/>
        <end position="36"/>
    </location>
</feature>
<comment type="caution">
    <text evidence="3">The sequence shown here is derived from an EMBL/GenBank/DDBJ whole genome shotgun (WGS) entry which is preliminary data.</text>
</comment>
<dbReference type="RefSeq" id="WP_106760258.1">
    <property type="nucleotide sequence ID" value="NZ_PXWF02000324.1"/>
</dbReference>
<name>A0A2U2HC48_9BURK</name>